<evidence type="ECO:0000313" key="3">
    <source>
        <dbReference type="Proteomes" id="UP000030428"/>
    </source>
</evidence>
<keyword evidence="3" id="KW-1185">Reference proteome</keyword>
<evidence type="ECO:0000313" key="2">
    <source>
        <dbReference type="EMBL" id="KHD05888.1"/>
    </source>
</evidence>
<dbReference type="Proteomes" id="UP000030428">
    <property type="component" value="Unassembled WGS sequence"/>
</dbReference>
<protein>
    <recommendedName>
        <fullName evidence="1">PIN domain-containing protein</fullName>
    </recommendedName>
</protein>
<reference evidence="2 3" key="1">
    <citation type="journal article" date="2016" name="Front. Microbiol.">
        <title>Single-Cell (Meta-)Genomics of a Dimorphic Candidatus Thiomargarita nelsonii Reveals Genomic Plasticity.</title>
        <authorList>
            <person name="Flood B.E."/>
            <person name="Fliss P."/>
            <person name="Jones D.S."/>
            <person name="Dick G.J."/>
            <person name="Jain S."/>
            <person name="Kaster A.K."/>
            <person name="Winkel M."/>
            <person name="Mussmann M."/>
            <person name="Bailey J."/>
        </authorList>
    </citation>
    <scope>NUCLEOTIDE SEQUENCE [LARGE SCALE GENOMIC DNA]</scope>
    <source>
        <strain evidence="2">Hydrate Ridge</strain>
    </source>
</reference>
<name>A0A0A6P549_9GAMM</name>
<dbReference type="Pfam" id="PF01850">
    <property type="entry name" value="PIN"/>
    <property type="match status" value="1"/>
</dbReference>
<dbReference type="CDD" id="cd09881">
    <property type="entry name" value="PIN_VapC4-5_FitB-like"/>
    <property type="match status" value="1"/>
</dbReference>
<sequence length="158" mass="18279">MQNSLKQMDKYFLLDTDIVSYAGDNQSPYYPAVIQNLKKLSPTDKIYLSDLSVYEYKAGLYLLPDIEIARILTGFNQIMQYINILPLNPDKGGRIFGEIRSEYKKRTGISKKALKKHTVDMILASEAICNEMILVYNDTIHQKIAQMRSDFKIEKWTD</sequence>
<organism evidence="2 3">
    <name type="scientific">Candidatus Thiomargarita nelsonii</name>
    <dbReference type="NCBI Taxonomy" id="1003181"/>
    <lineage>
        <taxon>Bacteria</taxon>
        <taxon>Pseudomonadati</taxon>
        <taxon>Pseudomonadota</taxon>
        <taxon>Gammaproteobacteria</taxon>
        <taxon>Thiotrichales</taxon>
        <taxon>Thiotrichaceae</taxon>
        <taxon>Thiomargarita</taxon>
    </lineage>
</organism>
<gene>
    <name evidence="2" type="ORF">PN36_13770</name>
</gene>
<dbReference type="InterPro" id="IPR029060">
    <property type="entry name" value="PIN-like_dom_sf"/>
</dbReference>
<dbReference type="InterPro" id="IPR002716">
    <property type="entry name" value="PIN_dom"/>
</dbReference>
<proteinExistence type="predicted"/>
<accession>A0A0A6P549</accession>
<dbReference type="SUPFAM" id="SSF88723">
    <property type="entry name" value="PIN domain-like"/>
    <property type="match status" value="1"/>
</dbReference>
<comment type="caution">
    <text evidence="2">The sequence shown here is derived from an EMBL/GenBank/DDBJ whole genome shotgun (WGS) entry which is preliminary data.</text>
</comment>
<dbReference type="Gene3D" id="3.40.50.1010">
    <property type="entry name" value="5'-nuclease"/>
    <property type="match status" value="1"/>
</dbReference>
<evidence type="ECO:0000259" key="1">
    <source>
        <dbReference type="Pfam" id="PF01850"/>
    </source>
</evidence>
<dbReference type="AlphaFoldDB" id="A0A0A6P549"/>
<feature type="domain" description="PIN" evidence="1">
    <location>
        <begin position="13"/>
        <end position="145"/>
    </location>
</feature>
<dbReference type="EMBL" id="JSZA02000046">
    <property type="protein sequence ID" value="KHD05888.1"/>
    <property type="molecule type" value="Genomic_DNA"/>
</dbReference>